<name>A0A9J6F0V0_RHIMP</name>
<feature type="coiled-coil region" evidence="1">
    <location>
        <begin position="25"/>
        <end position="94"/>
    </location>
</feature>
<proteinExistence type="predicted"/>
<dbReference type="AlphaFoldDB" id="A0A9J6F0V0"/>
<evidence type="ECO:0000256" key="1">
    <source>
        <dbReference type="SAM" id="Coils"/>
    </source>
</evidence>
<gene>
    <name evidence="2" type="ORF">HPB51_009383</name>
</gene>
<dbReference type="VEuPathDB" id="VectorBase:LOC119173828"/>
<dbReference type="EMBL" id="JABSTU010000001">
    <property type="protein sequence ID" value="KAH8040127.1"/>
    <property type="molecule type" value="Genomic_DNA"/>
</dbReference>
<organism evidence="2 3">
    <name type="scientific">Rhipicephalus microplus</name>
    <name type="common">Cattle tick</name>
    <name type="synonym">Boophilus microplus</name>
    <dbReference type="NCBI Taxonomy" id="6941"/>
    <lineage>
        <taxon>Eukaryota</taxon>
        <taxon>Metazoa</taxon>
        <taxon>Ecdysozoa</taxon>
        <taxon>Arthropoda</taxon>
        <taxon>Chelicerata</taxon>
        <taxon>Arachnida</taxon>
        <taxon>Acari</taxon>
        <taxon>Parasitiformes</taxon>
        <taxon>Ixodida</taxon>
        <taxon>Ixodoidea</taxon>
        <taxon>Ixodidae</taxon>
        <taxon>Rhipicephalinae</taxon>
        <taxon>Rhipicephalus</taxon>
        <taxon>Boophilus</taxon>
    </lineage>
</organism>
<comment type="caution">
    <text evidence="2">The sequence shown here is derived from an EMBL/GenBank/DDBJ whole genome shotgun (WGS) entry which is preliminary data.</text>
</comment>
<accession>A0A9J6F0V0</accession>
<reference evidence="2" key="2">
    <citation type="submission" date="2021-09" db="EMBL/GenBank/DDBJ databases">
        <authorList>
            <person name="Jia N."/>
            <person name="Wang J."/>
            <person name="Shi W."/>
            <person name="Du L."/>
            <person name="Sun Y."/>
            <person name="Zhan W."/>
            <person name="Jiang J."/>
            <person name="Wang Q."/>
            <person name="Zhang B."/>
            <person name="Ji P."/>
            <person name="Sakyi L.B."/>
            <person name="Cui X."/>
            <person name="Yuan T."/>
            <person name="Jiang B."/>
            <person name="Yang W."/>
            <person name="Lam T.T.-Y."/>
            <person name="Chang Q."/>
            <person name="Ding S."/>
            <person name="Wang X."/>
            <person name="Zhu J."/>
            <person name="Ruan X."/>
            <person name="Zhao L."/>
            <person name="Wei J."/>
            <person name="Que T."/>
            <person name="Du C."/>
            <person name="Cheng J."/>
            <person name="Dai P."/>
            <person name="Han X."/>
            <person name="Huang E."/>
            <person name="Gao Y."/>
            <person name="Liu J."/>
            <person name="Shao H."/>
            <person name="Ye R."/>
            <person name="Li L."/>
            <person name="Wei W."/>
            <person name="Wang X."/>
            <person name="Wang C."/>
            <person name="Huo Q."/>
            <person name="Li W."/>
            <person name="Guo W."/>
            <person name="Chen H."/>
            <person name="Chen S."/>
            <person name="Zhou L."/>
            <person name="Zhou L."/>
            <person name="Ni X."/>
            <person name="Tian J."/>
            <person name="Zhou Y."/>
            <person name="Sheng Y."/>
            <person name="Liu T."/>
            <person name="Pan Y."/>
            <person name="Xia L."/>
            <person name="Li J."/>
            <person name="Zhao F."/>
            <person name="Cao W."/>
        </authorList>
    </citation>
    <scope>NUCLEOTIDE SEQUENCE</scope>
    <source>
        <strain evidence="2">Rmic-2018</strain>
        <tissue evidence="2">Larvae</tissue>
    </source>
</reference>
<keyword evidence="1" id="KW-0175">Coiled coil</keyword>
<dbReference type="Proteomes" id="UP000821866">
    <property type="component" value="Chromosome 1"/>
</dbReference>
<evidence type="ECO:0000313" key="3">
    <source>
        <dbReference type="Proteomes" id="UP000821866"/>
    </source>
</evidence>
<reference evidence="2" key="1">
    <citation type="journal article" date="2020" name="Cell">
        <title>Large-Scale Comparative Analyses of Tick Genomes Elucidate Their Genetic Diversity and Vector Capacities.</title>
        <authorList>
            <consortium name="Tick Genome and Microbiome Consortium (TIGMIC)"/>
            <person name="Jia N."/>
            <person name="Wang J."/>
            <person name="Shi W."/>
            <person name="Du L."/>
            <person name="Sun Y."/>
            <person name="Zhan W."/>
            <person name="Jiang J.F."/>
            <person name="Wang Q."/>
            <person name="Zhang B."/>
            <person name="Ji P."/>
            <person name="Bell-Sakyi L."/>
            <person name="Cui X.M."/>
            <person name="Yuan T.T."/>
            <person name="Jiang B.G."/>
            <person name="Yang W.F."/>
            <person name="Lam T.T."/>
            <person name="Chang Q.C."/>
            <person name="Ding S.J."/>
            <person name="Wang X.J."/>
            <person name="Zhu J.G."/>
            <person name="Ruan X.D."/>
            <person name="Zhao L."/>
            <person name="Wei J.T."/>
            <person name="Ye R.Z."/>
            <person name="Que T.C."/>
            <person name="Du C.H."/>
            <person name="Zhou Y.H."/>
            <person name="Cheng J.X."/>
            <person name="Dai P.F."/>
            <person name="Guo W.B."/>
            <person name="Han X.H."/>
            <person name="Huang E.J."/>
            <person name="Li L.F."/>
            <person name="Wei W."/>
            <person name="Gao Y.C."/>
            <person name="Liu J.Z."/>
            <person name="Shao H.Z."/>
            <person name="Wang X."/>
            <person name="Wang C.C."/>
            <person name="Yang T.C."/>
            <person name="Huo Q.B."/>
            <person name="Li W."/>
            <person name="Chen H.Y."/>
            <person name="Chen S.E."/>
            <person name="Zhou L.G."/>
            <person name="Ni X.B."/>
            <person name="Tian J.H."/>
            <person name="Sheng Y."/>
            <person name="Liu T."/>
            <person name="Pan Y.S."/>
            <person name="Xia L.Y."/>
            <person name="Li J."/>
            <person name="Zhao F."/>
            <person name="Cao W.C."/>
        </authorList>
    </citation>
    <scope>NUCLEOTIDE SEQUENCE</scope>
    <source>
        <strain evidence="2">Rmic-2018</strain>
    </source>
</reference>
<sequence length="170" mass="19691">MAEIRLILCNINQKLDGLMSLKVTVSNIEEAVQMMSKKYDEVLERLERQETQTRDIRKLMDAVETQCKKSLDEKNLLQRELNGLEWRNGKLNLEFHGIQVTESENLLQKVNNLADVMSVPKLSDLEITALHRLQARPGKISGIIVRWLWAFVKLPLLESSFNLQLSFMKL</sequence>
<evidence type="ECO:0000313" key="2">
    <source>
        <dbReference type="EMBL" id="KAH8040127.1"/>
    </source>
</evidence>
<protein>
    <submittedName>
        <fullName evidence="2">Uncharacterized protein</fullName>
    </submittedName>
</protein>
<keyword evidence="3" id="KW-1185">Reference proteome</keyword>